<comment type="caution">
    <text evidence="1">The sequence shown here is derived from an EMBL/GenBank/DDBJ whole genome shotgun (WGS) entry which is preliminary data.</text>
</comment>
<accession>A0A7I8V7R8</accession>
<evidence type="ECO:0000313" key="2">
    <source>
        <dbReference type="Proteomes" id="UP000549394"/>
    </source>
</evidence>
<dbReference type="OrthoDB" id="9970063at2759"/>
<dbReference type="EMBL" id="CAJFCJ010000001">
    <property type="protein sequence ID" value="CAD5111229.1"/>
    <property type="molecule type" value="Genomic_DNA"/>
</dbReference>
<reference evidence="1 2" key="1">
    <citation type="submission" date="2020-08" db="EMBL/GenBank/DDBJ databases">
        <authorList>
            <person name="Hejnol A."/>
        </authorList>
    </citation>
    <scope>NUCLEOTIDE SEQUENCE [LARGE SCALE GENOMIC DNA]</scope>
</reference>
<proteinExistence type="predicted"/>
<dbReference type="Proteomes" id="UP000549394">
    <property type="component" value="Unassembled WGS sequence"/>
</dbReference>
<organism evidence="1 2">
    <name type="scientific">Dimorphilus gyrociliatus</name>
    <dbReference type="NCBI Taxonomy" id="2664684"/>
    <lineage>
        <taxon>Eukaryota</taxon>
        <taxon>Metazoa</taxon>
        <taxon>Spiralia</taxon>
        <taxon>Lophotrochozoa</taxon>
        <taxon>Annelida</taxon>
        <taxon>Polychaeta</taxon>
        <taxon>Polychaeta incertae sedis</taxon>
        <taxon>Dinophilidae</taxon>
        <taxon>Dimorphilus</taxon>
    </lineage>
</organism>
<keyword evidence="2" id="KW-1185">Reference proteome</keyword>
<dbReference type="InterPro" id="IPR009524">
    <property type="entry name" value="CFAP68"/>
</dbReference>
<evidence type="ECO:0000313" key="1">
    <source>
        <dbReference type="EMBL" id="CAD5111229.1"/>
    </source>
</evidence>
<name>A0A7I8V7R8_9ANNE</name>
<dbReference type="GO" id="GO:0030317">
    <property type="term" value="P:flagellated sperm motility"/>
    <property type="evidence" value="ECO:0007669"/>
    <property type="project" value="InterPro"/>
</dbReference>
<dbReference type="Pfam" id="PF06608">
    <property type="entry name" value="CFAP68"/>
    <property type="match status" value="1"/>
</dbReference>
<protein>
    <submittedName>
        <fullName evidence="1">Uncharacterized protein</fullName>
    </submittedName>
</protein>
<dbReference type="AlphaFoldDB" id="A0A7I8V7R8"/>
<gene>
    <name evidence="1" type="ORF">DGYR_LOCUS552</name>
</gene>
<dbReference type="GO" id="GO:0005634">
    <property type="term" value="C:nucleus"/>
    <property type="evidence" value="ECO:0007669"/>
    <property type="project" value="InterPro"/>
</dbReference>
<sequence length="169" mass="19264">MSNNASWSVAYDGNNLNQPGWSCTTNEGLYRKGVLIGNWSEERADVDHVRIPKRLPSAYDHYYKTIYKTTYSKEPTKVPDTLIGQKKRFPNAYPHHQPELDTPELQFRANTWETTQRADYLHPDLKRTILIPSNSLVVTKTETPQPTAQYTPKGSHCCNPAPTVIPATY</sequence>